<dbReference type="Gene3D" id="2.60.40.10">
    <property type="entry name" value="Immunoglobulins"/>
    <property type="match status" value="1"/>
</dbReference>
<dbReference type="Pfam" id="PF18962">
    <property type="entry name" value="Por_Secre_tail"/>
    <property type="match status" value="1"/>
</dbReference>
<keyword evidence="6" id="KW-1185">Reference proteome</keyword>
<comment type="caution">
    <text evidence="5">The sequence shown here is derived from an EMBL/GenBank/DDBJ whole genome shotgun (WGS) entry which is preliminary data.</text>
</comment>
<feature type="chain" id="PRO_5019197536" evidence="2">
    <location>
        <begin position="24"/>
        <end position="988"/>
    </location>
</feature>
<dbReference type="InterPro" id="IPR006626">
    <property type="entry name" value="PbH1"/>
</dbReference>
<dbReference type="AlphaFoldDB" id="A0A431U419"/>
<keyword evidence="2" id="KW-0732">Signal</keyword>
<dbReference type="Gene3D" id="2.160.20.10">
    <property type="entry name" value="Single-stranded right-handed beta-helix, Pectin lyase-like"/>
    <property type="match status" value="1"/>
</dbReference>
<evidence type="ECO:0000259" key="3">
    <source>
        <dbReference type="Pfam" id="PF13229"/>
    </source>
</evidence>
<accession>A0A431U419</accession>
<feature type="domain" description="Right handed beta helix" evidence="3">
    <location>
        <begin position="227"/>
        <end position="337"/>
    </location>
</feature>
<organism evidence="5 6">
    <name type="scientific">Hymenobacter gummosus</name>
    <dbReference type="NCBI Taxonomy" id="1776032"/>
    <lineage>
        <taxon>Bacteria</taxon>
        <taxon>Pseudomonadati</taxon>
        <taxon>Bacteroidota</taxon>
        <taxon>Cytophagia</taxon>
        <taxon>Cytophagales</taxon>
        <taxon>Hymenobacteraceae</taxon>
        <taxon>Hymenobacter</taxon>
    </lineage>
</organism>
<dbReference type="InterPro" id="IPR013783">
    <property type="entry name" value="Ig-like_fold"/>
</dbReference>
<evidence type="ECO:0000313" key="5">
    <source>
        <dbReference type="EMBL" id="RTQ50635.1"/>
    </source>
</evidence>
<dbReference type="InterPro" id="IPR011050">
    <property type="entry name" value="Pectin_lyase_fold/virulence"/>
</dbReference>
<protein>
    <submittedName>
        <fullName evidence="5">T9SS type A sorting domain-containing protein</fullName>
    </submittedName>
</protein>
<evidence type="ECO:0000259" key="4">
    <source>
        <dbReference type="Pfam" id="PF18962"/>
    </source>
</evidence>
<proteinExistence type="predicted"/>
<dbReference type="OrthoDB" id="863479at2"/>
<dbReference type="SMART" id="SM00710">
    <property type="entry name" value="PbH1"/>
    <property type="match status" value="7"/>
</dbReference>
<evidence type="ECO:0000313" key="6">
    <source>
        <dbReference type="Proteomes" id="UP000282184"/>
    </source>
</evidence>
<dbReference type="RefSeq" id="WP_126692703.1">
    <property type="nucleotide sequence ID" value="NZ_RXOF01000004.1"/>
</dbReference>
<name>A0A431U419_9BACT</name>
<sequence length="988" mass="103074">MKLTIPTLGMTLLLGLGSAGAWAQAPVYVNDASTAGDIYTSAPGNDETGNGSAAAPFASVNRAIAAATNGATVFIDAGSYADRIVLDKPVSLQGAGDSLSSPGSATIFRDGPRTADGEYEGVPALRLTATGTVAQPLRISRMSLRRYDAGIMGGFTTTTLTGVVFEDLDIFKCYRQGLELGGNVSDLTFRRVSIRMTRIQSATPGGGAPTISGNNYGRGLFLNGSDFGADKRNILIEDCAFEQNRRAGIDVNERAASNLVVRRCRFYGNLGPALTILKAAGQRDGSGNFTTIAALIEDNVIFDNADNGLELKSCTGNGLGSGPGSFVVRRNRIARGLTQSTALVSDNAAIAVIDRDRSISGRPSFNDDLTTGGLWLEANVIRGYRSSAAAFLNRNGFGIVLEGSNHQVRQNVVAQCQLGIQIQDRPATTSENATPYFDIPRNQLLISSGVMVQENRIDSCDVAGLRAVNLTNVVNAGLNWLGGTTAAEIRGASGTGGRVRTLLGTGGLGFFTEVSSLAPTGRLQFSPYLNSRTDASAAAGFQPDLSFLNVAANVPDAMPAGNMQEAMTAILDGGTIEAEGGTYNEAVTVTKNVTLRQESPSLAIRDLTLDGAGKTLTLAAPLSISGSLTLTNGLIGSTATNLLTVADGATSTEGNAGSYVSGPMNKVGSAAFVFPLGRDGVWARLGISAPSAASTFTAEYLAQSFPANQPADPALATVSRVEYWNLTRPSGSGEVSVRLYWENGGRSGINSLAELRVVRSDGATWVNEGNGGTTGTPASGSIVSAGPVGGFGPFTFGSTNVINPLPVELTEFRGEAVGPGKARLYWATAQEKNNRGFEVQRAQNGQSWETVGFVAGNGSSTIAHRYSYTDASGLTGMVYYRLRQLDFDGSQHFSSVVAVQLTGGKGGELSLYPNPTSNELRVQLPAAPTGPVTVQLLDATGRTAWKTEAAATGQHLELQLAGQVKPGLYVVRVSGKGLTTTTRQLVVR</sequence>
<dbReference type="Pfam" id="PF13229">
    <property type="entry name" value="Beta_helix"/>
    <property type="match status" value="1"/>
</dbReference>
<dbReference type="InterPro" id="IPR039448">
    <property type="entry name" value="Beta_helix"/>
</dbReference>
<keyword evidence="1" id="KW-0677">Repeat</keyword>
<feature type="signal peptide" evidence="2">
    <location>
        <begin position="1"/>
        <end position="23"/>
    </location>
</feature>
<dbReference type="Proteomes" id="UP000282184">
    <property type="component" value="Unassembled WGS sequence"/>
</dbReference>
<dbReference type="SUPFAM" id="SSF51126">
    <property type="entry name" value="Pectin lyase-like"/>
    <property type="match status" value="2"/>
</dbReference>
<dbReference type="PANTHER" id="PTHR22990">
    <property type="entry name" value="F-BOX ONLY PROTEIN"/>
    <property type="match status" value="1"/>
</dbReference>
<dbReference type="InterPro" id="IPR051550">
    <property type="entry name" value="SCF-Subunits/Alg-Epimerases"/>
</dbReference>
<dbReference type="EMBL" id="RXOF01000004">
    <property type="protein sequence ID" value="RTQ50635.1"/>
    <property type="molecule type" value="Genomic_DNA"/>
</dbReference>
<dbReference type="PANTHER" id="PTHR22990:SF15">
    <property type="entry name" value="F-BOX ONLY PROTEIN 10"/>
    <property type="match status" value="1"/>
</dbReference>
<dbReference type="InterPro" id="IPR012334">
    <property type="entry name" value="Pectin_lyas_fold"/>
</dbReference>
<feature type="domain" description="Secretion system C-terminal sorting" evidence="4">
    <location>
        <begin position="911"/>
        <end position="986"/>
    </location>
</feature>
<gene>
    <name evidence="5" type="ORF">EJV47_08345</name>
</gene>
<dbReference type="InterPro" id="IPR026444">
    <property type="entry name" value="Secre_tail"/>
</dbReference>
<evidence type="ECO:0000256" key="2">
    <source>
        <dbReference type="SAM" id="SignalP"/>
    </source>
</evidence>
<evidence type="ECO:0000256" key="1">
    <source>
        <dbReference type="ARBA" id="ARBA00022737"/>
    </source>
</evidence>
<dbReference type="NCBIfam" id="TIGR04183">
    <property type="entry name" value="Por_Secre_tail"/>
    <property type="match status" value="1"/>
</dbReference>
<reference evidence="5 6" key="1">
    <citation type="submission" date="2018-12" db="EMBL/GenBank/DDBJ databases">
        <title>Hymenobacter gummosus sp. nov., isolated from a spring.</title>
        <authorList>
            <person name="Nie L."/>
        </authorList>
    </citation>
    <scope>NUCLEOTIDE SEQUENCE [LARGE SCALE GENOMIC DNA]</scope>
    <source>
        <strain evidence="5 6">KCTC 52166</strain>
    </source>
</reference>